<accession>A0A4V5LXX8</accession>
<dbReference type="InterPro" id="IPR029052">
    <property type="entry name" value="Metallo-depent_PP-like"/>
</dbReference>
<dbReference type="GO" id="GO:0016787">
    <property type="term" value="F:hydrolase activity"/>
    <property type="evidence" value="ECO:0007669"/>
    <property type="project" value="InterPro"/>
</dbReference>
<dbReference type="PANTHER" id="PTHR43143:SF1">
    <property type="entry name" value="SERINE_THREONINE-PROTEIN PHOSPHATASE CPPED1"/>
    <property type="match status" value="1"/>
</dbReference>
<dbReference type="Proteomes" id="UP000309872">
    <property type="component" value="Unassembled WGS sequence"/>
</dbReference>
<name>A0A4V5LXX8_9SPHI</name>
<protein>
    <submittedName>
        <fullName evidence="2">Metallophosphoesterase</fullName>
    </submittedName>
</protein>
<organism evidence="2 3">
    <name type="scientific">Sphingobacterium alkalisoli</name>
    <dbReference type="NCBI Taxonomy" id="1874115"/>
    <lineage>
        <taxon>Bacteria</taxon>
        <taxon>Pseudomonadati</taxon>
        <taxon>Bacteroidota</taxon>
        <taxon>Sphingobacteriia</taxon>
        <taxon>Sphingobacteriales</taxon>
        <taxon>Sphingobacteriaceae</taxon>
        <taxon>Sphingobacterium</taxon>
    </lineage>
</organism>
<proteinExistence type="predicted"/>
<evidence type="ECO:0000259" key="1">
    <source>
        <dbReference type="Pfam" id="PF00149"/>
    </source>
</evidence>
<keyword evidence="3" id="KW-1185">Reference proteome</keyword>
<evidence type="ECO:0000313" key="2">
    <source>
        <dbReference type="EMBL" id="TJY62749.1"/>
    </source>
</evidence>
<dbReference type="InterPro" id="IPR004843">
    <property type="entry name" value="Calcineurin-like_PHP"/>
</dbReference>
<dbReference type="AlphaFoldDB" id="A0A4V5LXX8"/>
<feature type="domain" description="Calcineurin-like phosphoesterase" evidence="1">
    <location>
        <begin position="58"/>
        <end position="273"/>
    </location>
</feature>
<dbReference type="InterPro" id="IPR051918">
    <property type="entry name" value="STPP_CPPED1"/>
</dbReference>
<dbReference type="Pfam" id="PF00149">
    <property type="entry name" value="Metallophos"/>
    <property type="match status" value="1"/>
</dbReference>
<evidence type="ECO:0000313" key="3">
    <source>
        <dbReference type="Proteomes" id="UP000309872"/>
    </source>
</evidence>
<dbReference type="OrthoDB" id="9809781at2"/>
<gene>
    <name evidence="2" type="ORF">FAZ19_19980</name>
</gene>
<dbReference type="PANTHER" id="PTHR43143">
    <property type="entry name" value="METALLOPHOSPHOESTERASE, CALCINEURIN SUPERFAMILY"/>
    <property type="match status" value="1"/>
</dbReference>
<sequence>MMDHKYDTAIQIKNLPTGIPVFRPLPQPRWPYPYRLDINTVLGDETELLHDKMSFHMLGDTGSLRHSDFQSVVANTLNNQSNKILTANKSPAFLYHLGDIVYNHGEASAYPKQFLQPYENYEAPIFAIPGNHDGDINPDSPISYQSLAPFMEVFCGTERRTIDFGEGSRRQSMMQPNVYWTLETPLVRFIGLYSNIPKHGWIGEEQREWFIEELRYAKQHAEEQAVIVCIHHAPFSADTNHGSSKPMIEFLEGAFAEADMKPDAVFSGHVHNYQRFSRVYGDGTIVPFIVAGAGGYVDLHTIADRDDPSFEAFPVENGHAKLEAFCDDHFGFLKMAVEKTSEGLTLFGEYYMIPKDAIGKEKVEPELFERFEFPLSRP</sequence>
<dbReference type="RefSeq" id="WP_136822536.1">
    <property type="nucleotide sequence ID" value="NZ_BMJX01000007.1"/>
</dbReference>
<reference evidence="2 3" key="1">
    <citation type="submission" date="2019-04" db="EMBL/GenBank/DDBJ databases">
        <title>Sphingobacterium olei sp. nov., isolated from oil-contaminated soil.</title>
        <authorList>
            <person name="Liu B."/>
        </authorList>
    </citation>
    <scope>NUCLEOTIDE SEQUENCE [LARGE SCALE GENOMIC DNA]</scope>
    <source>
        <strain evidence="2 3">Y3L14</strain>
    </source>
</reference>
<dbReference type="EMBL" id="SUKA01000007">
    <property type="protein sequence ID" value="TJY62749.1"/>
    <property type="molecule type" value="Genomic_DNA"/>
</dbReference>
<dbReference type="Gene3D" id="3.60.21.10">
    <property type="match status" value="1"/>
</dbReference>
<comment type="caution">
    <text evidence="2">The sequence shown here is derived from an EMBL/GenBank/DDBJ whole genome shotgun (WGS) entry which is preliminary data.</text>
</comment>
<dbReference type="SUPFAM" id="SSF56300">
    <property type="entry name" value="Metallo-dependent phosphatases"/>
    <property type="match status" value="1"/>
</dbReference>